<protein>
    <submittedName>
        <fullName evidence="3">Purine-binding chemotaxis protein CheW</fullName>
    </submittedName>
</protein>
<dbReference type="Pfam" id="PF01584">
    <property type="entry name" value="CheW"/>
    <property type="match status" value="3"/>
</dbReference>
<comment type="caution">
    <text evidence="3">The sequence shown here is derived from an EMBL/GenBank/DDBJ whole genome shotgun (WGS) entry which is preliminary data.</text>
</comment>
<name>A0A5S5D1G8_9ACTN</name>
<dbReference type="InterPro" id="IPR039315">
    <property type="entry name" value="CheW"/>
</dbReference>
<dbReference type="GO" id="GO:0007165">
    <property type="term" value="P:signal transduction"/>
    <property type="evidence" value="ECO:0007669"/>
    <property type="project" value="InterPro"/>
</dbReference>
<accession>A0A5S5D1G8</accession>
<reference evidence="3 4" key="1">
    <citation type="submission" date="2019-07" db="EMBL/GenBank/DDBJ databases">
        <title>Genomic Encyclopedia of Archaeal and Bacterial Type Strains, Phase II (KMG-II): from individual species to whole genera.</title>
        <authorList>
            <person name="Goeker M."/>
        </authorList>
    </citation>
    <scope>NUCLEOTIDE SEQUENCE [LARGE SCALE GENOMIC DNA]</scope>
    <source>
        <strain evidence="3 4">DSM 46842</strain>
    </source>
</reference>
<evidence type="ECO:0000313" key="3">
    <source>
        <dbReference type="EMBL" id="TYP88956.1"/>
    </source>
</evidence>
<proteinExistence type="predicted"/>
<feature type="region of interest" description="Disordered" evidence="1">
    <location>
        <begin position="481"/>
        <end position="514"/>
    </location>
</feature>
<dbReference type="SMART" id="SM00260">
    <property type="entry name" value="CheW"/>
    <property type="match status" value="3"/>
</dbReference>
<dbReference type="PROSITE" id="PS50851">
    <property type="entry name" value="CHEW"/>
    <property type="match status" value="3"/>
</dbReference>
<dbReference type="PANTHER" id="PTHR22617:SF23">
    <property type="entry name" value="CHEMOTAXIS PROTEIN CHEW"/>
    <property type="match status" value="1"/>
</dbReference>
<dbReference type="InterPro" id="IPR036061">
    <property type="entry name" value="CheW-like_dom_sf"/>
</dbReference>
<feature type="compositionally biased region" description="Pro residues" evidence="1">
    <location>
        <begin position="488"/>
        <end position="504"/>
    </location>
</feature>
<feature type="compositionally biased region" description="Low complexity" evidence="1">
    <location>
        <begin position="505"/>
        <end position="514"/>
    </location>
</feature>
<dbReference type="Gene3D" id="2.40.50.180">
    <property type="entry name" value="CheA-289, Domain 4"/>
    <property type="match status" value="3"/>
</dbReference>
<dbReference type="Proteomes" id="UP000322499">
    <property type="component" value="Unassembled WGS sequence"/>
</dbReference>
<feature type="domain" description="CheW-like" evidence="2">
    <location>
        <begin position="172"/>
        <end position="312"/>
    </location>
</feature>
<keyword evidence="4" id="KW-1185">Reference proteome</keyword>
<gene>
    <name evidence="3" type="ORF">BD833_103112</name>
</gene>
<dbReference type="GO" id="GO:0006935">
    <property type="term" value="P:chemotaxis"/>
    <property type="evidence" value="ECO:0007669"/>
    <property type="project" value="InterPro"/>
</dbReference>
<dbReference type="InterPro" id="IPR002545">
    <property type="entry name" value="CheW-lke_dom"/>
</dbReference>
<evidence type="ECO:0000313" key="4">
    <source>
        <dbReference type="Proteomes" id="UP000322499"/>
    </source>
</evidence>
<dbReference type="PANTHER" id="PTHR22617">
    <property type="entry name" value="CHEMOTAXIS SENSOR HISTIDINE KINASE-RELATED"/>
    <property type="match status" value="1"/>
</dbReference>
<feature type="domain" description="CheW-like" evidence="2">
    <location>
        <begin position="11"/>
        <end position="150"/>
    </location>
</feature>
<dbReference type="GO" id="GO:0005829">
    <property type="term" value="C:cytosol"/>
    <property type="evidence" value="ECO:0007669"/>
    <property type="project" value="TreeGrafter"/>
</dbReference>
<evidence type="ECO:0000256" key="1">
    <source>
        <dbReference type="SAM" id="MobiDB-lite"/>
    </source>
</evidence>
<dbReference type="AlphaFoldDB" id="A0A5S5D1G8"/>
<sequence length="514" mass="52518">MTPPDGPSSGEVVYGLLRMADMDVALPLSALREVVPCPLELSGLPAAAPGLLGALELRRLVLPVLDLAAVLGRPAPRRPEQVVVVASSGGQVLGLLADEVRGICQVPGEALVAARTETGGLLFSATFRHPGTGQAYSVLDAAAILGLPGVPTVTDVTRDPTSVGGAGNGVRRRTLTVLRCGPYRFAVDAAHVHTTLPTPDLRPSVLTGRLCRGVVDFSDREVPVVDPLALLGLGELAPQEMGAGLVLDLGPGYVALALSELLELVDVPDDDVLPTPPFATPRPDVLAGMLAVDGLGDCLVLDGPALLADPDLTGFASVNTALTSGPVQQDDVPSVAAAVAGGAPSYLVFSIGVDLVAPLDQVAEILPFPGALTATAVEGVLGLVTHRRAAVPVLCLATLLGRTERPVGAATCLLLVDVAGCPVAFAVDALRTIAPLTWTDPEQVVRGPAAERGASLRSAPLVRVGEDPRLLPELDLRAVARRLQGRPAPSPTPAPGPRGAPPWSPAASAGRLPV</sequence>
<dbReference type="SUPFAM" id="SSF50341">
    <property type="entry name" value="CheW-like"/>
    <property type="match status" value="3"/>
</dbReference>
<feature type="domain" description="CheW-like" evidence="2">
    <location>
        <begin position="332"/>
        <end position="485"/>
    </location>
</feature>
<organism evidence="3 4">
    <name type="scientific">Blastococcus xanthinilyticus</name>
    <dbReference type="NCBI Taxonomy" id="1564164"/>
    <lineage>
        <taxon>Bacteria</taxon>
        <taxon>Bacillati</taxon>
        <taxon>Actinomycetota</taxon>
        <taxon>Actinomycetes</taxon>
        <taxon>Geodermatophilales</taxon>
        <taxon>Geodermatophilaceae</taxon>
        <taxon>Blastococcus</taxon>
    </lineage>
</organism>
<dbReference type="RefSeq" id="WP_243737471.1">
    <property type="nucleotide sequence ID" value="NZ_VNHW01000003.1"/>
</dbReference>
<dbReference type="EMBL" id="VNHW01000003">
    <property type="protein sequence ID" value="TYP88956.1"/>
    <property type="molecule type" value="Genomic_DNA"/>
</dbReference>
<evidence type="ECO:0000259" key="2">
    <source>
        <dbReference type="PROSITE" id="PS50851"/>
    </source>
</evidence>
<dbReference type="Gene3D" id="2.30.30.40">
    <property type="entry name" value="SH3 Domains"/>
    <property type="match status" value="1"/>
</dbReference>